<gene>
    <name evidence="2" type="ORF">Dsin_021352</name>
</gene>
<accession>A0AAE0E049</accession>
<sequence>MYKVLANMLSNRLKDVMDSINGETQMAFIKNNQILDSFVIAKEIIQLWKKDNNSGLHVKVDFEKAYDSVDHGFLDSMMRDMDFSLRWRQWMKNCIATPMLSVLVNGSHTSQFGKERVLHQGNLISPFLFNIVTESLSSVLRKAIDLGLISGATFGNNEVYISHLQFADDMIIFLKSRLEYLCKARRILRCFELVMGLRINFHKSYVVKIDKKKTTEDGWADAFKSKKATLPITYLCLPLGARPNTKSF</sequence>
<comment type="caution">
    <text evidence="2">The sequence shown here is derived from an EMBL/GenBank/DDBJ whole genome shotgun (WGS) entry which is preliminary data.</text>
</comment>
<dbReference type="PANTHER" id="PTHR31635:SF196">
    <property type="entry name" value="REVERSE TRANSCRIPTASE DOMAIN-CONTAINING PROTEIN-RELATED"/>
    <property type="match status" value="1"/>
</dbReference>
<name>A0AAE0E049_9ROSI</name>
<feature type="domain" description="Reverse transcriptase" evidence="1">
    <location>
        <begin position="1"/>
        <end position="239"/>
    </location>
</feature>
<keyword evidence="3" id="KW-1185">Reference proteome</keyword>
<evidence type="ECO:0000259" key="1">
    <source>
        <dbReference type="PROSITE" id="PS50878"/>
    </source>
</evidence>
<dbReference type="EMBL" id="JANJYJ010000007">
    <property type="protein sequence ID" value="KAK3197937.1"/>
    <property type="molecule type" value="Genomic_DNA"/>
</dbReference>
<organism evidence="2 3">
    <name type="scientific">Dipteronia sinensis</name>
    <dbReference type="NCBI Taxonomy" id="43782"/>
    <lineage>
        <taxon>Eukaryota</taxon>
        <taxon>Viridiplantae</taxon>
        <taxon>Streptophyta</taxon>
        <taxon>Embryophyta</taxon>
        <taxon>Tracheophyta</taxon>
        <taxon>Spermatophyta</taxon>
        <taxon>Magnoliopsida</taxon>
        <taxon>eudicotyledons</taxon>
        <taxon>Gunneridae</taxon>
        <taxon>Pentapetalae</taxon>
        <taxon>rosids</taxon>
        <taxon>malvids</taxon>
        <taxon>Sapindales</taxon>
        <taxon>Sapindaceae</taxon>
        <taxon>Hippocastanoideae</taxon>
        <taxon>Acereae</taxon>
        <taxon>Dipteronia</taxon>
    </lineage>
</organism>
<dbReference type="CDD" id="cd01650">
    <property type="entry name" value="RT_nLTR_like"/>
    <property type="match status" value="1"/>
</dbReference>
<dbReference type="SUPFAM" id="SSF56672">
    <property type="entry name" value="DNA/RNA polymerases"/>
    <property type="match status" value="1"/>
</dbReference>
<dbReference type="InterPro" id="IPR043502">
    <property type="entry name" value="DNA/RNA_pol_sf"/>
</dbReference>
<evidence type="ECO:0000313" key="2">
    <source>
        <dbReference type="EMBL" id="KAK3197937.1"/>
    </source>
</evidence>
<dbReference type="Proteomes" id="UP001281410">
    <property type="component" value="Unassembled WGS sequence"/>
</dbReference>
<dbReference type="AlphaFoldDB" id="A0AAE0E049"/>
<protein>
    <recommendedName>
        <fullName evidence="1">Reverse transcriptase domain-containing protein</fullName>
    </recommendedName>
</protein>
<reference evidence="2" key="1">
    <citation type="journal article" date="2023" name="Plant J.">
        <title>Genome sequences and population genomics provide insights into the demographic history, inbreeding, and mutation load of two 'living fossil' tree species of Dipteronia.</title>
        <authorList>
            <person name="Feng Y."/>
            <person name="Comes H.P."/>
            <person name="Chen J."/>
            <person name="Zhu S."/>
            <person name="Lu R."/>
            <person name="Zhang X."/>
            <person name="Li P."/>
            <person name="Qiu J."/>
            <person name="Olsen K.M."/>
            <person name="Qiu Y."/>
        </authorList>
    </citation>
    <scope>NUCLEOTIDE SEQUENCE</scope>
    <source>
        <strain evidence="2">NBL</strain>
    </source>
</reference>
<dbReference type="PROSITE" id="PS50878">
    <property type="entry name" value="RT_POL"/>
    <property type="match status" value="1"/>
</dbReference>
<evidence type="ECO:0000313" key="3">
    <source>
        <dbReference type="Proteomes" id="UP001281410"/>
    </source>
</evidence>
<dbReference type="InterPro" id="IPR000477">
    <property type="entry name" value="RT_dom"/>
</dbReference>
<dbReference type="PANTHER" id="PTHR31635">
    <property type="entry name" value="REVERSE TRANSCRIPTASE DOMAIN-CONTAINING PROTEIN-RELATED"/>
    <property type="match status" value="1"/>
</dbReference>
<proteinExistence type="predicted"/>
<dbReference type="Pfam" id="PF00078">
    <property type="entry name" value="RVT_1"/>
    <property type="match status" value="1"/>
</dbReference>